<keyword evidence="1" id="KW-1133">Transmembrane helix</keyword>
<proteinExistence type="predicted"/>
<dbReference type="AlphaFoldDB" id="A0A1H7FDT8"/>
<name>A0A1H7FDT8_9EURY</name>
<dbReference type="Proteomes" id="UP000199506">
    <property type="component" value="Unassembled WGS sequence"/>
</dbReference>
<protein>
    <submittedName>
        <fullName evidence="2">Uncharacterized protein</fullName>
    </submittedName>
</protein>
<evidence type="ECO:0000256" key="1">
    <source>
        <dbReference type="SAM" id="Phobius"/>
    </source>
</evidence>
<dbReference type="OrthoDB" id="78142at2157"/>
<gene>
    <name evidence="2" type="ORF">SAMN05216439_0656</name>
</gene>
<reference evidence="2 3" key="1">
    <citation type="submission" date="2016-10" db="EMBL/GenBank/DDBJ databases">
        <authorList>
            <person name="de Groot N.N."/>
        </authorList>
    </citation>
    <scope>NUCLEOTIDE SEQUENCE [LARGE SCALE GENOMIC DNA]</scope>
    <source>
        <strain evidence="2 3">DSM 11978</strain>
    </source>
</reference>
<evidence type="ECO:0000313" key="2">
    <source>
        <dbReference type="EMBL" id="SEK24261.1"/>
    </source>
</evidence>
<dbReference type="STRING" id="190974.SAMN05216439_0656"/>
<accession>A0A1H7FDT8</accession>
<keyword evidence="1" id="KW-0472">Membrane</keyword>
<dbReference type="RefSeq" id="WP_091698656.1">
    <property type="nucleotide sequence ID" value="NZ_FOAK01000001.1"/>
</dbReference>
<feature type="transmembrane region" description="Helical" evidence="1">
    <location>
        <begin position="6"/>
        <end position="27"/>
    </location>
</feature>
<organism evidence="2 3">
    <name type="scientific">Methanobrevibacter gottschalkii</name>
    <dbReference type="NCBI Taxonomy" id="190974"/>
    <lineage>
        <taxon>Archaea</taxon>
        <taxon>Methanobacteriati</taxon>
        <taxon>Methanobacteriota</taxon>
        <taxon>Methanomada group</taxon>
        <taxon>Methanobacteria</taxon>
        <taxon>Methanobacteriales</taxon>
        <taxon>Methanobacteriaceae</taxon>
        <taxon>Methanobrevibacter</taxon>
    </lineage>
</organism>
<keyword evidence="1" id="KW-0812">Transmembrane</keyword>
<sequence length="145" mass="16610">MLDEKGYFYIIDAILAVILVSIVFLVVNTAISIPSPDYSYDSREFRTAQDVMEILSGKVNFTDRTFIGEISKILKDNKNSKESINLVSKICKNKFKSLNLTNYRFTENKILKEKILDSSGDYSKSNIVSVATRNYDDYSYTLSVW</sequence>
<evidence type="ECO:0000313" key="3">
    <source>
        <dbReference type="Proteomes" id="UP000199506"/>
    </source>
</evidence>
<dbReference type="EMBL" id="FOAK01000001">
    <property type="protein sequence ID" value="SEK24261.1"/>
    <property type="molecule type" value="Genomic_DNA"/>
</dbReference>